<reference evidence="1" key="1">
    <citation type="submission" date="2015-04" db="UniProtKB">
        <authorList>
            <consortium name="EnsemblPlants"/>
        </authorList>
    </citation>
    <scope>IDENTIFICATION</scope>
</reference>
<dbReference type="PANTHER" id="PTHR34591:SF30">
    <property type="entry name" value="OS02G0149500 PROTEIN"/>
    <property type="match status" value="1"/>
</dbReference>
<dbReference type="Proteomes" id="UP000026962">
    <property type="component" value="Chromosome 2"/>
</dbReference>
<accession>A0A0E0JVI8</accession>
<proteinExistence type="predicted"/>
<evidence type="ECO:0000313" key="1">
    <source>
        <dbReference type="EnsemblPlants" id="OPUNC02G02990.1"/>
    </source>
</evidence>
<organism evidence="1">
    <name type="scientific">Oryza punctata</name>
    <name type="common">Red rice</name>
    <dbReference type="NCBI Taxonomy" id="4537"/>
    <lineage>
        <taxon>Eukaryota</taxon>
        <taxon>Viridiplantae</taxon>
        <taxon>Streptophyta</taxon>
        <taxon>Embryophyta</taxon>
        <taxon>Tracheophyta</taxon>
        <taxon>Spermatophyta</taxon>
        <taxon>Magnoliopsida</taxon>
        <taxon>Liliopsida</taxon>
        <taxon>Poales</taxon>
        <taxon>Poaceae</taxon>
        <taxon>BOP clade</taxon>
        <taxon>Oryzoideae</taxon>
        <taxon>Oryzeae</taxon>
        <taxon>Oryzinae</taxon>
        <taxon>Oryza</taxon>
    </lineage>
</organism>
<protein>
    <submittedName>
        <fullName evidence="1">Uncharacterized protein</fullName>
    </submittedName>
</protein>
<sequence>MDECNGLLLFFERLANPATRQWVHLPTIPQSPCVALGLRTGSCLVYDPMASPHHFEVFCVPLVPENIFHGSGKLDPDSNSSKESVEELLGRPLTSRCTAHVFSSRKWRWEERSFVRQQGVEPANETIADLQFRPQPFQRHAFYFKGRVYVHCKNNSLMRYVNNLPSPCLNSTSSVSYYKPFNFF</sequence>
<dbReference type="HOGENOM" id="CLU_030606_2_2_1"/>
<reference evidence="1" key="2">
    <citation type="submission" date="2018-05" db="EMBL/GenBank/DDBJ databases">
        <title>OpunRS2 (Oryza punctata Reference Sequence Version 2).</title>
        <authorList>
            <person name="Zhang J."/>
            <person name="Kudrna D."/>
            <person name="Lee S."/>
            <person name="Talag J."/>
            <person name="Welchert J."/>
            <person name="Wing R.A."/>
        </authorList>
    </citation>
    <scope>NUCLEOTIDE SEQUENCE [LARGE SCALE GENOMIC DNA]</scope>
</reference>
<name>A0A0E0JVI8_ORYPU</name>
<dbReference type="AlphaFoldDB" id="A0A0E0JVI8"/>
<dbReference type="EnsemblPlants" id="OPUNC02G02990.1">
    <property type="protein sequence ID" value="OPUNC02G02990.1"/>
    <property type="gene ID" value="OPUNC02G02990"/>
</dbReference>
<dbReference type="Gramene" id="OPUNC02G02990.1">
    <property type="protein sequence ID" value="OPUNC02G02990.1"/>
    <property type="gene ID" value="OPUNC02G02990"/>
</dbReference>
<keyword evidence="2" id="KW-1185">Reference proteome</keyword>
<dbReference type="STRING" id="4537.A0A0E0JVI8"/>
<dbReference type="PANTHER" id="PTHR34591">
    <property type="entry name" value="OS03G0653100 PROTEIN-RELATED"/>
    <property type="match status" value="1"/>
</dbReference>
<evidence type="ECO:0000313" key="2">
    <source>
        <dbReference type="Proteomes" id="UP000026962"/>
    </source>
</evidence>